<keyword evidence="3" id="KW-1185">Reference proteome</keyword>
<dbReference type="Proteomes" id="UP001139646">
    <property type="component" value="Unassembled WGS sequence"/>
</dbReference>
<comment type="caution">
    <text evidence="2">The sequence shown here is derived from an EMBL/GenBank/DDBJ whole genome shotgun (WGS) entry which is preliminary data.</text>
</comment>
<keyword evidence="1" id="KW-0812">Transmembrane</keyword>
<sequence length="60" mass="6614">MSALAGVMLGVAPTFYILFSDQFDVSVMITVVYFVTMHACFVLLGMLNLARAMAHKLPLF</sequence>
<keyword evidence="1" id="KW-0472">Membrane</keyword>
<accession>A0ABS9X2F4</accession>
<protein>
    <submittedName>
        <fullName evidence="2">Uncharacterized protein</fullName>
    </submittedName>
</protein>
<feature type="transmembrane region" description="Helical" evidence="1">
    <location>
        <begin position="30"/>
        <end position="50"/>
    </location>
</feature>
<dbReference type="RefSeq" id="WP_242286855.1">
    <property type="nucleotide sequence ID" value="NZ_JAKKSL010000002.1"/>
</dbReference>
<proteinExistence type="predicted"/>
<keyword evidence="1" id="KW-1133">Transmembrane helix</keyword>
<dbReference type="EMBL" id="JAKKSL010000002">
    <property type="protein sequence ID" value="MCI2284422.1"/>
    <property type="molecule type" value="Genomic_DNA"/>
</dbReference>
<name>A0ABS9X2F4_9GAMM</name>
<evidence type="ECO:0000256" key="1">
    <source>
        <dbReference type="SAM" id="Phobius"/>
    </source>
</evidence>
<reference evidence="2" key="1">
    <citation type="submission" date="2022-01" db="EMBL/GenBank/DDBJ databases">
        <title>Colwellia maritima, isolated from seawater.</title>
        <authorList>
            <person name="Kristyanto S."/>
            <person name="Jung J."/>
            <person name="Jeon C.O."/>
        </authorList>
    </citation>
    <scope>NUCLEOTIDE SEQUENCE</scope>
    <source>
        <strain evidence="2">MSW7</strain>
    </source>
</reference>
<evidence type="ECO:0000313" key="2">
    <source>
        <dbReference type="EMBL" id="MCI2284422.1"/>
    </source>
</evidence>
<gene>
    <name evidence="2" type="ORF">L3081_14800</name>
</gene>
<organism evidence="2 3">
    <name type="scientific">Colwellia maritima</name>
    <dbReference type="NCBI Taxonomy" id="2912588"/>
    <lineage>
        <taxon>Bacteria</taxon>
        <taxon>Pseudomonadati</taxon>
        <taxon>Pseudomonadota</taxon>
        <taxon>Gammaproteobacteria</taxon>
        <taxon>Alteromonadales</taxon>
        <taxon>Colwelliaceae</taxon>
        <taxon>Colwellia</taxon>
    </lineage>
</organism>
<evidence type="ECO:0000313" key="3">
    <source>
        <dbReference type="Proteomes" id="UP001139646"/>
    </source>
</evidence>